<dbReference type="PATRIC" id="fig|1262666.3.peg.216"/>
<gene>
    <name evidence="2" type="ORF">PCS_00219</name>
</gene>
<name>M5PX09_DESAF</name>
<dbReference type="Pfam" id="PF06527">
    <property type="entry name" value="TniQ"/>
    <property type="match status" value="1"/>
</dbReference>
<comment type="caution">
    <text evidence="2">The sequence shown here is derived from an EMBL/GenBank/DDBJ whole genome shotgun (WGS) entry which is preliminary data.</text>
</comment>
<feature type="domain" description="TniQ" evidence="1">
    <location>
        <begin position="12"/>
        <end position="153"/>
    </location>
</feature>
<proteinExistence type="predicted"/>
<dbReference type="InterPro" id="IPR010982">
    <property type="entry name" value="Lambda_DNA-bd_dom_sf"/>
</dbReference>
<dbReference type="InterPro" id="IPR009492">
    <property type="entry name" value="TniQ"/>
</dbReference>
<dbReference type="GO" id="GO:0003677">
    <property type="term" value="F:DNA binding"/>
    <property type="evidence" value="ECO:0007669"/>
    <property type="project" value="InterPro"/>
</dbReference>
<evidence type="ECO:0000313" key="2">
    <source>
        <dbReference type="EMBL" id="EMG38589.1"/>
    </source>
</evidence>
<dbReference type="Gene3D" id="1.10.260.40">
    <property type="entry name" value="lambda repressor-like DNA-binding domains"/>
    <property type="match status" value="1"/>
</dbReference>
<reference evidence="2 3" key="1">
    <citation type="journal article" date="2013" name="Genome Announc.">
        <title>Draft Genome Sequence for Desulfovibrio africanus Strain PCS.</title>
        <authorList>
            <person name="Brown S.D."/>
            <person name="Utturkar S.M."/>
            <person name="Arkin A.P."/>
            <person name="Deutschbauer A.M."/>
            <person name="Elias D.A."/>
            <person name="Hazen T.C."/>
            <person name="Chakraborty R."/>
        </authorList>
    </citation>
    <scope>NUCLEOTIDE SEQUENCE [LARGE SCALE GENOMIC DNA]</scope>
    <source>
        <strain evidence="2 3">PCS</strain>
    </source>
</reference>
<dbReference type="Proteomes" id="UP000011922">
    <property type="component" value="Unassembled WGS sequence"/>
</dbReference>
<evidence type="ECO:0000313" key="3">
    <source>
        <dbReference type="Proteomes" id="UP000011922"/>
    </source>
</evidence>
<accession>M5PX09</accession>
<dbReference type="SUPFAM" id="SSF47413">
    <property type="entry name" value="lambda repressor-like DNA-binding domains"/>
    <property type="match status" value="1"/>
</dbReference>
<organism evidence="2 3">
    <name type="scientific">Desulfocurvibacter africanus PCS</name>
    <dbReference type="NCBI Taxonomy" id="1262666"/>
    <lineage>
        <taxon>Bacteria</taxon>
        <taxon>Pseudomonadati</taxon>
        <taxon>Thermodesulfobacteriota</taxon>
        <taxon>Desulfovibrionia</taxon>
        <taxon>Desulfovibrionales</taxon>
        <taxon>Desulfovibrionaceae</taxon>
        <taxon>Desulfocurvibacter</taxon>
    </lineage>
</organism>
<evidence type="ECO:0000259" key="1">
    <source>
        <dbReference type="Pfam" id="PF06527"/>
    </source>
</evidence>
<dbReference type="AlphaFoldDB" id="M5PX09"/>
<dbReference type="EMBL" id="AOSV01000003">
    <property type="protein sequence ID" value="EMG38589.1"/>
    <property type="molecule type" value="Genomic_DNA"/>
</dbReference>
<sequence length="442" mass="51457">MPPRTQLYHLEPYGLGTPYREGLLSYFHRLAHEHSMTPRVLSREIVIPRILELDSHSRCKYRDVQWSIPFFHGMGTLPQAWINILNNLTGNGELEWLTLRPFRNLISNQCLINESRQWCFKCIQDGIAAGRPYGQLLWTIRGVNICTLHQVRLVSQCVCGNLSSVGGFKYIKTLPWVCPHCGRELSRPPKEELPRVTSMERRYADVMLDFMQIDKVILSSVDGKAAFSNFIKNICKKFYDGKYSKLSNILNIGKSTMHGWYHGLYLPTISQMIYIAMMFDVTLSEIFTVNASISEKMRKINVKISIDKRIKCVGTKNIDITQELLDELLNNDTPLSQREAAKKLDCSEKYLRENYPQFMRSLSSRYRVWRKSENIKRKFEYELIVQEIVNRLLSQGHKPTFRRVLSEIGEKISCKLNWMVVRKIHSNLMAKDIQKTNNPVLK</sequence>
<protein>
    <submittedName>
        <fullName evidence="2">TniQ protein</fullName>
    </submittedName>
</protein>